<keyword evidence="4" id="KW-0031">Aminopeptidase</keyword>
<comment type="similarity">
    <text evidence="3">Belongs to the peptidase M28 family. M28B subfamily.</text>
</comment>
<dbReference type="SUPFAM" id="SSF52025">
    <property type="entry name" value="PA domain"/>
    <property type="match status" value="2"/>
</dbReference>
<evidence type="ECO:0000256" key="4">
    <source>
        <dbReference type="ARBA" id="ARBA00022438"/>
    </source>
</evidence>
<keyword evidence="12 25" id="KW-1133">Transmembrane helix</keyword>
<keyword evidence="30" id="KW-1185">Reference proteome</keyword>
<keyword evidence="11" id="KW-0735">Signal-anchor</keyword>
<dbReference type="CDD" id="cd02121">
    <property type="entry name" value="PA_GCPII_like"/>
    <property type="match status" value="2"/>
</dbReference>
<feature type="domain" description="PA" evidence="26">
    <location>
        <begin position="176"/>
        <end position="263"/>
    </location>
</feature>
<evidence type="ECO:0000259" key="28">
    <source>
        <dbReference type="Pfam" id="PF04389"/>
    </source>
</evidence>
<keyword evidence="10" id="KW-0106">Calcium</keyword>
<dbReference type="GO" id="GO:0006508">
    <property type="term" value="P:proteolysis"/>
    <property type="evidence" value="ECO:0007669"/>
    <property type="project" value="UniProtKB-KW"/>
</dbReference>
<keyword evidence="7" id="KW-0479">Metal-binding</keyword>
<evidence type="ECO:0000256" key="7">
    <source>
        <dbReference type="ARBA" id="ARBA00022723"/>
    </source>
</evidence>
<dbReference type="InterPro" id="IPR003137">
    <property type="entry name" value="PA_domain"/>
</dbReference>
<dbReference type="HOGENOM" id="CLU_003483_0_0_1"/>
<organism evidence="29 30">
    <name type="scientific">Oryza rufipogon</name>
    <name type="common">Brownbeard rice</name>
    <name type="synonym">Asian wild rice</name>
    <dbReference type="NCBI Taxonomy" id="4529"/>
    <lineage>
        <taxon>Eukaryota</taxon>
        <taxon>Viridiplantae</taxon>
        <taxon>Streptophyta</taxon>
        <taxon>Embryophyta</taxon>
        <taxon>Tracheophyta</taxon>
        <taxon>Spermatophyta</taxon>
        <taxon>Magnoliopsida</taxon>
        <taxon>Liliopsida</taxon>
        <taxon>Poales</taxon>
        <taxon>Poaceae</taxon>
        <taxon>BOP clade</taxon>
        <taxon>Oryzoideae</taxon>
        <taxon>Oryzeae</taxon>
        <taxon>Oryzinae</taxon>
        <taxon>Oryza</taxon>
    </lineage>
</organism>
<comment type="cofactor">
    <cofactor evidence="1">
        <name>Zn(2+)</name>
        <dbReference type="ChEBI" id="CHEBI:29105"/>
    </cofactor>
</comment>
<dbReference type="InterPro" id="IPR046450">
    <property type="entry name" value="PA_dom_sf"/>
</dbReference>
<feature type="domain" description="Peptidase M28" evidence="28">
    <location>
        <begin position="1209"/>
        <end position="1373"/>
    </location>
</feature>
<dbReference type="STRING" id="4529.A0A0E0N282"/>
<evidence type="ECO:0000313" key="30">
    <source>
        <dbReference type="Proteomes" id="UP000008022"/>
    </source>
</evidence>
<reference evidence="30" key="1">
    <citation type="submission" date="2013-06" db="EMBL/GenBank/DDBJ databases">
        <authorList>
            <person name="Zhao Q."/>
        </authorList>
    </citation>
    <scope>NUCLEOTIDE SEQUENCE</scope>
    <source>
        <strain evidence="30">cv. W1943</strain>
    </source>
</reference>
<dbReference type="GO" id="GO:0010073">
    <property type="term" value="P:meristem maintenance"/>
    <property type="evidence" value="ECO:0007669"/>
    <property type="project" value="UniProtKB-ARBA"/>
</dbReference>
<proteinExistence type="inferred from homology"/>
<dbReference type="InterPro" id="IPR007365">
    <property type="entry name" value="TFR-like_dimer_dom"/>
</dbReference>
<evidence type="ECO:0000256" key="18">
    <source>
        <dbReference type="ARBA" id="ARBA00059290"/>
    </source>
</evidence>
<dbReference type="Gene3D" id="1.20.930.40">
    <property type="entry name" value="Transferrin receptor-like, dimerisation domain"/>
    <property type="match status" value="2"/>
</dbReference>
<evidence type="ECO:0000259" key="26">
    <source>
        <dbReference type="Pfam" id="PF02225"/>
    </source>
</evidence>
<evidence type="ECO:0000256" key="8">
    <source>
        <dbReference type="ARBA" id="ARBA00022801"/>
    </source>
</evidence>
<dbReference type="GO" id="GO:0004177">
    <property type="term" value="F:aminopeptidase activity"/>
    <property type="evidence" value="ECO:0007669"/>
    <property type="project" value="UniProtKB-KW"/>
</dbReference>
<name>A0A0E0N282_ORYRU</name>
<accession>A0A0E0N282</accession>
<evidence type="ECO:0000256" key="19">
    <source>
        <dbReference type="ARBA" id="ARBA00060399"/>
    </source>
</evidence>
<dbReference type="SUPFAM" id="SSF53187">
    <property type="entry name" value="Zn-dependent exopeptidases"/>
    <property type="match status" value="2"/>
</dbReference>
<evidence type="ECO:0000256" key="15">
    <source>
        <dbReference type="ARBA" id="ARBA00023157"/>
    </source>
</evidence>
<feature type="domain" description="Transferrin receptor-like dimerisation" evidence="27">
    <location>
        <begin position="628"/>
        <end position="754"/>
    </location>
</feature>
<evidence type="ECO:0000256" key="20">
    <source>
        <dbReference type="ARBA" id="ARBA00066561"/>
    </source>
</evidence>
<dbReference type="GO" id="GO:0050793">
    <property type="term" value="P:regulation of developmental process"/>
    <property type="evidence" value="ECO:0007669"/>
    <property type="project" value="UniProtKB-ARBA"/>
</dbReference>
<keyword evidence="16" id="KW-0325">Glycoprotein</keyword>
<dbReference type="PANTHER" id="PTHR10404">
    <property type="entry name" value="N-ACETYLATED-ALPHA-LINKED ACIDIC DIPEPTIDASE"/>
    <property type="match status" value="1"/>
</dbReference>
<dbReference type="InterPro" id="IPR007484">
    <property type="entry name" value="Peptidase_M28"/>
</dbReference>
<evidence type="ECO:0000256" key="6">
    <source>
        <dbReference type="ARBA" id="ARBA00022692"/>
    </source>
</evidence>
<dbReference type="GO" id="GO:0046872">
    <property type="term" value="F:metal ion binding"/>
    <property type="evidence" value="ECO:0007669"/>
    <property type="project" value="UniProtKB-KW"/>
</dbReference>
<dbReference type="GO" id="GO:0016324">
    <property type="term" value="C:apical plasma membrane"/>
    <property type="evidence" value="ECO:0007669"/>
    <property type="project" value="UniProtKB-SubCell"/>
</dbReference>
<comment type="catalytic activity">
    <reaction evidence="17">
        <text>Release of an unsubstituted, C-terminal glutamyl residue, typically from Ac-Asp-Glu or folylpoly-gamma-glutamates.</text>
        <dbReference type="EC" id="3.4.17.21"/>
    </reaction>
</comment>
<protein>
    <recommendedName>
        <fullName evidence="21">Aminopeptidase NAALADL1</fullName>
        <ecNumber evidence="20">3.4.17.21</ecNumber>
    </recommendedName>
    <alternativeName>
        <fullName evidence="22">N-acetylated-alpha-linked acidic dipeptidase-like protein</fullName>
    </alternativeName>
</protein>
<dbReference type="Proteomes" id="UP000008022">
    <property type="component" value="Unassembled WGS sequence"/>
</dbReference>
<evidence type="ECO:0000256" key="17">
    <source>
        <dbReference type="ARBA" id="ARBA00052003"/>
    </source>
</evidence>
<dbReference type="Gramene" id="ORUFI01G33420.1">
    <property type="protein sequence ID" value="ORUFI01G33420.1"/>
    <property type="gene ID" value="ORUFI01G33420"/>
</dbReference>
<evidence type="ECO:0000259" key="27">
    <source>
        <dbReference type="Pfam" id="PF04253"/>
    </source>
</evidence>
<keyword evidence="14 25" id="KW-0472">Membrane</keyword>
<reference evidence="29" key="2">
    <citation type="submission" date="2015-06" db="UniProtKB">
        <authorList>
            <consortium name="EnsemblPlants"/>
        </authorList>
    </citation>
    <scope>IDENTIFICATION</scope>
</reference>
<evidence type="ECO:0000256" key="10">
    <source>
        <dbReference type="ARBA" id="ARBA00022837"/>
    </source>
</evidence>
<evidence type="ECO:0000256" key="12">
    <source>
        <dbReference type="ARBA" id="ARBA00022989"/>
    </source>
</evidence>
<dbReference type="InterPro" id="IPR036757">
    <property type="entry name" value="TFR-like_dimer_dom_sf"/>
</dbReference>
<evidence type="ECO:0000256" key="23">
    <source>
        <dbReference type="SAM" id="Coils"/>
    </source>
</evidence>
<dbReference type="FunFam" id="3.40.630.10:FF:000164">
    <property type="entry name" value="Os01g0740650 protein"/>
    <property type="match status" value="1"/>
</dbReference>
<sequence length="1565" mass="169772">MSRHGKPQQRQPLILPDAAPMGGGDGGRGDAATRRRRFVAFLAISVALVASYHHLAPAPASRYHALFLSLGNNDTAAAHLRALTLRPHVAGTEANAVAAEYVRAALSSFSFPTRVTPYSVLLSYPIHRSLSLSVPGRAAAFNFALVQETYPGDPYSEAAAEVIPTYFAYSASGSVAAEVVYANYGNTKDYEYLASRGVDVAGKVALVRYGNLHCEDMVRNARAAGAAAAIVYTDAKDFGGAGAKGKRKWFPDARWLPPTGVQVGTLYYGNGDPTTPLWPSCAAGEDCERLSQGELDGSAAMPSIPALPVSARDGETILKAMGGDAAPTEWQGGEGAPMYRLGPGPAVLNLTYIGNDTLATIENVFAVIEGKEEPDRYVIIGNHRDAWTFGAVDPNSGTAAMLEIAERLSKLEKKGWRPRRTIIVCSWDAEEFALIGSTEWVEDNMDMLASRAIAYLNVDITVFGPGGFRPRATPQLDRLIKEASKMVQDPDDPSQTLYDTMIRHHPPIDRVAGAGTDFAAFLQYIGVPSLDMSYGTISAAVTPLASTNIIALAVEDYPVYHSLYDDYVWMERFGDPLFHRHVALASVWGLIALRLADDEILPLNYVSYASELEKCTKLVEGGCTGCPVSFAPLHKSIDQLRKAANKIHKEKMMLQAENWSLKTRAYTVKVRDINDRLMMAERGFINREGLDGRPWYKHMIYASSDQDDWGTKAFPGIVSAIDKANKLNTTESWQLLQHEIYRAARAVSKASAVLDGAGAARKVAAIGRHVRFRSAATTGGHIKHVYAKPAGSLDISGSRFYLEPASRRGTGGRSSQRWHQDVHGIWNGSGVLSGSAPRTLLLFLPPRDPRAHHPAPRAMSRLDATSLLLSPSPTPPHKPTTPRRLICVVSSTLAALGASLSLLLLVVHSAPAPNYGSLFLSLASNDTAALHLRALTLHPHVAGTRANSLTAAYVRDAFSSLSIPAHITPYSVLLSYPVERSLSLAVPGRATTTSFALSQETYPNDPYASATAEVMPTFYAYAASGSVSAEAVYANYGREEDFAYLASRGVDVAGKVAVARYGRIHCEDIVHNARVAGAAAAVVYTDPLQYGGAPGEAWFPDSRWLPPTGVQVGSLFRGVGDPTTPMWASSEGCERVSVEEAMDTDDMPGIPALPVSARDAAEIHAALGGDAAPADWQGREGSPVYRLGPGPAILNLTYTGNDTMATIENVFAVIEGAEEPDRYVILGNHRDAWTFGASDPNSGTAAMIELAQRLSVLQKQGWRPRRTIIFCSWDAEEYGLTGSTEWVEQNREMLSSRAVAYLNVDVSVVGPVQDPDNSSQTVYDSWVKSNISPLIGRLGHGGSDFSAFVQHVGIPSTSMGPGYPIYHSLYDDFVWMEKFGDPGFSRHAAAASIWGMMALRLADEEILPFNYMSYPVELETYTKVVENEVRGTAISCSPLHNAIRALKTAATKVNGERKELQRQLSSNQLKKDSMKIRSLNDRLMQAERAFTNREGLFKQEWFKHLVYGPSEQNDWESASYPGVENAIASARKENTTESWKFVQHEIHRVARAITQASVVLAGSLT</sequence>
<feature type="coiled-coil region" evidence="23">
    <location>
        <begin position="1443"/>
        <end position="1489"/>
    </location>
</feature>
<evidence type="ECO:0000313" key="29">
    <source>
        <dbReference type="EnsemblPlants" id="ORUFI01G33420.1"/>
    </source>
</evidence>
<feature type="transmembrane region" description="Helical" evidence="25">
    <location>
        <begin position="38"/>
        <end position="55"/>
    </location>
</feature>
<feature type="region of interest" description="Disordered" evidence="24">
    <location>
        <begin position="1"/>
        <end position="30"/>
    </location>
</feature>
<dbReference type="GO" id="GO:0012505">
    <property type="term" value="C:endomembrane system"/>
    <property type="evidence" value="ECO:0007669"/>
    <property type="project" value="UniProtKB-SubCell"/>
</dbReference>
<dbReference type="EnsemblPlants" id="ORUFI01G33420.1">
    <property type="protein sequence ID" value="ORUFI01G33420.1"/>
    <property type="gene ID" value="ORUFI01G33420"/>
</dbReference>
<dbReference type="InterPro" id="IPR039373">
    <property type="entry name" value="Peptidase_M28B"/>
</dbReference>
<evidence type="ECO:0000256" key="5">
    <source>
        <dbReference type="ARBA" id="ARBA00022670"/>
    </source>
</evidence>
<keyword evidence="9" id="KW-0862">Zinc</keyword>
<evidence type="ECO:0000256" key="24">
    <source>
        <dbReference type="SAM" id="MobiDB-lite"/>
    </source>
</evidence>
<evidence type="ECO:0000256" key="9">
    <source>
        <dbReference type="ARBA" id="ARBA00022833"/>
    </source>
</evidence>
<evidence type="ECO:0000256" key="13">
    <source>
        <dbReference type="ARBA" id="ARBA00023049"/>
    </source>
</evidence>
<feature type="domain" description="Peptidase M28" evidence="28">
    <location>
        <begin position="363"/>
        <end position="567"/>
    </location>
</feature>
<evidence type="ECO:0000256" key="14">
    <source>
        <dbReference type="ARBA" id="ARBA00023136"/>
    </source>
</evidence>
<comment type="subcellular location">
    <subcellularLocation>
        <location evidence="2">Apical cell membrane</location>
    </subcellularLocation>
    <subcellularLocation>
        <location evidence="19">Endomembrane system</location>
        <topology evidence="19">Single-pass type II membrane protein</topology>
    </subcellularLocation>
</comment>
<keyword evidence="8" id="KW-0378">Hydrolase</keyword>
<dbReference type="PANTHER" id="PTHR10404:SF67">
    <property type="entry name" value="GLUTAMATE CARBOXYPEPTIDASE 2"/>
    <property type="match status" value="1"/>
</dbReference>
<dbReference type="SUPFAM" id="SSF47672">
    <property type="entry name" value="Transferrin receptor-like dimerisation domain"/>
    <property type="match status" value="2"/>
</dbReference>
<evidence type="ECO:0000256" key="21">
    <source>
        <dbReference type="ARBA" id="ARBA00068168"/>
    </source>
</evidence>
<keyword evidence="23" id="KW-0175">Coiled coil</keyword>
<dbReference type="GO" id="GO:0004181">
    <property type="term" value="F:metallocarboxypeptidase activity"/>
    <property type="evidence" value="ECO:0007669"/>
    <property type="project" value="UniProtKB-EC"/>
</dbReference>
<dbReference type="FunFam" id="1.20.930.40:FF:000001">
    <property type="entry name" value="N-acetylated-alpha-linked acidic dipeptidase 2"/>
    <property type="match status" value="2"/>
</dbReference>
<comment type="function">
    <text evidence="18">Aminopeptidase with broad substrate specificity. Has lower activity with substrates that have Asp or Glu in the P2' position, or Pro in the P3' position. Lacks activity with substrates that have both Pro in the P3' position and Asp or Glu in the P2' position. Lacks carboxypeptidase activity. Lacks dipeptidyl-peptidase IV type activity.</text>
</comment>
<evidence type="ECO:0000256" key="22">
    <source>
        <dbReference type="ARBA" id="ARBA00081462"/>
    </source>
</evidence>
<dbReference type="FunFam" id="3.40.630.10:FF:000101">
    <property type="entry name" value="N-acetylated alpha-linked acidic dipeptidase like 1"/>
    <property type="match status" value="1"/>
</dbReference>
<keyword evidence="15" id="KW-1015">Disulfide bond</keyword>
<dbReference type="Gene3D" id="3.50.30.30">
    <property type="match status" value="2"/>
</dbReference>
<keyword evidence="5" id="KW-0645">Protease</keyword>
<evidence type="ECO:0000256" key="1">
    <source>
        <dbReference type="ARBA" id="ARBA00001947"/>
    </source>
</evidence>
<dbReference type="Gene3D" id="3.40.630.10">
    <property type="entry name" value="Zn peptidases"/>
    <property type="match status" value="2"/>
</dbReference>
<evidence type="ECO:0000256" key="3">
    <source>
        <dbReference type="ARBA" id="ARBA00005634"/>
    </source>
</evidence>
<evidence type="ECO:0000256" key="16">
    <source>
        <dbReference type="ARBA" id="ARBA00023180"/>
    </source>
</evidence>
<dbReference type="FunFam" id="3.50.30.30:FF:000008">
    <property type="entry name" value="Glutamate carboxypeptidase 2"/>
    <property type="match status" value="2"/>
</dbReference>
<keyword evidence="6 25" id="KW-0812">Transmembrane</keyword>
<evidence type="ECO:0000256" key="11">
    <source>
        <dbReference type="ARBA" id="ARBA00022968"/>
    </source>
</evidence>
<keyword evidence="13" id="KW-0482">Metalloprotease</keyword>
<dbReference type="CDD" id="cd08022">
    <property type="entry name" value="M28_PSMA_like"/>
    <property type="match status" value="2"/>
</dbReference>
<feature type="domain" description="Transferrin receptor-like dimerisation" evidence="27">
    <location>
        <begin position="1434"/>
        <end position="1560"/>
    </location>
</feature>
<dbReference type="Pfam" id="PF04389">
    <property type="entry name" value="Peptidase_M28"/>
    <property type="match status" value="2"/>
</dbReference>
<evidence type="ECO:0000256" key="25">
    <source>
        <dbReference type="SAM" id="Phobius"/>
    </source>
</evidence>
<evidence type="ECO:0000256" key="2">
    <source>
        <dbReference type="ARBA" id="ARBA00004221"/>
    </source>
</evidence>
<dbReference type="EC" id="3.4.17.21" evidence="20"/>
<dbReference type="eggNOG" id="KOG2195">
    <property type="taxonomic scope" value="Eukaryota"/>
</dbReference>
<feature type="domain" description="PA" evidence="26">
    <location>
        <begin position="1028"/>
        <end position="1111"/>
    </location>
</feature>
<dbReference type="Pfam" id="PF04253">
    <property type="entry name" value="TFR_dimer"/>
    <property type="match status" value="2"/>
</dbReference>
<dbReference type="Pfam" id="PF02225">
    <property type="entry name" value="PA"/>
    <property type="match status" value="2"/>
</dbReference>